<dbReference type="InterPro" id="IPR027417">
    <property type="entry name" value="P-loop_NTPase"/>
</dbReference>
<evidence type="ECO:0000313" key="2">
    <source>
        <dbReference type="Proteomes" id="UP001596391"/>
    </source>
</evidence>
<accession>A0ABW1ZBA4</accession>
<organism evidence="1 2">
    <name type="scientific">Granulicella cerasi</name>
    <dbReference type="NCBI Taxonomy" id="741063"/>
    <lineage>
        <taxon>Bacteria</taxon>
        <taxon>Pseudomonadati</taxon>
        <taxon>Acidobacteriota</taxon>
        <taxon>Terriglobia</taxon>
        <taxon>Terriglobales</taxon>
        <taxon>Acidobacteriaceae</taxon>
        <taxon>Granulicella</taxon>
    </lineage>
</organism>
<dbReference type="Gene3D" id="3.40.50.300">
    <property type="entry name" value="P-loop containing nucleotide triphosphate hydrolases"/>
    <property type="match status" value="1"/>
</dbReference>
<keyword evidence="2" id="KW-1185">Reference proteome</keyword>
<dbReference type="Proteomes" id="UP001596391">
    <property type="component" value="Unassembled WGS sequence"/>
</dbReference>
<name>A0ABW1ZBA4_9BACT</name>
<sequence>MPKKRRTDVEYLLEMGRRMEQERGYAMKVAQRWVRVRDRRGRMIALEANTAQRAYEQRRGQHNIVLKARQMGMTTWAAAQCLLFAITHPGVMVLEVAHTRDAAESLFAMTRRMWGVLPLEMREGALRLERSNSAQMVFAELGSELRIASAAEANAGRGLSLQMLHCSEVGRWPGDATETLAGLRAALAPEGQSVLESTPQGAYGAFYEEWMSGDAVRHFMPWWMERAYVGAAVDVQAMSAEELALVRAHGLSAEQIGFRRGLEKNFRALRAQEFAEDAESCFRATGACCFAVEAIEARLRDTPGAAAVRRGGALRVWLPARAGRQYLVAVDTAGGVGEGDFAAVQVLDIATGMQCAELQERLRPAELARVVAALAREYGEALVAVERNNHGAAVIAYLETQERYGRLYRLRGEAGWLTTSASKPEMIARLDAWLGERAEAVMSERLLRECRSFVVSEGGRMGAAAGRHDDLVMAMALGLCVRAEMVG</sequence>
<reference evidence="2" key="1">
    <citation type="journal article" date="2019" name="Int. J. Syst. Evol. Microbiol.">
        <title>The Global Catalogue of Microorganisms (GCM) 10K type strain sequencing project: providing services to taxonomists for standard genome sequencing and annotation.</title>
        <authorList>
            <consortium name="The Broad Institute Genomics Platform"/>
            <consortium name="The Broad Institute Genome Sequencing Center for Infectious Disease"/>
            <person name="Wu L."/>
            <person name="Ma J."/>
        </authorList>
    </citation>
    <scope>NUCLEOTIDE SEQUENCE [LARGE SCALE GENOMIC DNA]</scope>
    <source>
        <strain evidence="2">CGMCC 1.16026</strain>
    </source>
</reference>
<protein>
    <submittedName>
        <fullName evidence="1">Terminase</fullName>
    </submittedName>
</protein>
<dbReference type="EMBL" id="JBHSWI010000001">
    <property type="protein sequence ID" value="MFC6646185.1"/>
    <property type="molecule type" value="Genomic_DNA"/>
</dbReference>
<evidence type="ECO:0000313" key="1">
    <source>
        <dbReference type="EMBL" id="MFC6646185.1"/>
    </source>
</evidence>
<proteinExistence type="predicted"/>
<comment type="caution">
    <text evidence="1">The sequence shown here is derived from an EMBL/GenBank/DDBJ whole genome shotgun (WGS) entry which is preliminary data.</text>
</comment>
<dbReference type="Gene3D" id="3.30.420.240">
    <property type="match status" value="1"/>
</dbReference>
<dbReference type="RefSeq" id="WP_263369880.1">
    <property type="nucleotide sequence ID" value="NZ_JAGSYD010000001.1"/>
</dbReference>
<gene>
    <name evidence="1" type="ORF">ACFQBQ_11445</name>
</gene>